<keyword evidence="5 13" id="KW-0808">Transferase</keyword>
<dbReference type="Pfam" id="PF02547">
    <property type="entry name" value="Queuosine_synth"/>
    <property type="match status" value="1"/>
</dbReference>
<dbReference type="GO" id="GO:0005737">
    <property type="term" value="C:cytoplasm"/>
    <property type="evidence" value="ECO:0007669"/>
    <property type="project" value="UniProtKB-SubCell"/>
</dbReference>
<organism evidence="14 15">
    <name type="scientific">Burkholderia thailandensis (strain ATCC 700388 / DSM 13276 / CCUG 48851 / CIP 106301 / E264)</name>
    <dbReference type="NCBI Taxonomy" id="271848"/>
    <lineage>
        <taxon>Bacteria</taxon>
        <taxon>Pseudomonadati</taxon>
        <taxon>Pseudomonadota</taxon>
        <taxon>Betaproteobacteria</taxon>
        <taxon>Burkholderiales</taxon>
        <taxon>Burkholderiaceae</taxon>
        <taxon>Burkholderia</taxon>
        <taxon>pseudomallei group</taxon>
    </lineage>
</organism>
<dbReference type="FunFam" id="3.40.1780.10:FF:000001">
    <property type="entry name" value="S-adenosylmethionine:tRNA ribosyltransferase-isomerase"/>
    <property type="match status" value="1"/>
</dbReference>
<evidence type="ECO:0000256" key="10">
    <source>
        <dbReference type="ARBA" id="ARBA00066503"/>
    </source>
</evidence>
<dbReference type="KEGG" id="bte:BTH_I1279"/>
<keyword evidence="15" id="KW-1185">Reference proteome</keyword>
<evidence type="ECO:0000256" key="6">
    <source>
        <dbReference type="ARBA" id="ARBA00022691"/>
    </source>
</evidence>
<evidence type="ECO:0000256" key="8">
    <source>
        <dbReference type="ARBA" id="ARBA00052751"/>
    </source>
</evidence>
<dbReference type="PANTHER" id="PTHR30307">
    <property type="entry name" value="S-ADENOSYLMETHIONINE:TRNA RIBOSYLTRANSFERASE-ISOMERASE"/>
    <property type="match status" value="1"/>
</dbReference>
<evidence type="ECO:0000256" key="1">
    <source>
        <dbReference type="ARBA" id="ARBA00004496"/>
    </source>
</evidence>
<comment type="similarity">
    <text evidence="9 13">Belongs to the QueA family.</text>
</comment>
<proteinExistence type="inferred from homology"/>
<comment type="catalytic activity">
    <reaction evidence="8 13">
        <text>7-aminomethyl-7-carbaguanosine(34) in tRNA + S-adenosyl-L-methionine = epoxyqueuosine(34) in tRNA + adenine + L-methionine + 2 H(+)</text>
        <dbReference type="Rhea" id="RHEA:32155"/>
        <dbReference type="Rhea" id="RHEA-COMP:10342"/>
        <dbReference type="Rhea" id="RHEA-COMP:18582"/>
        <dbReference type="ChEBI" id="CHEBI:15378"/>
        <dbReference type="ChEBI" id="CHEBI:16708"/>
        <dbReference type="ChEBI" id="CHEBI:57844"/>
        <dbReference type="ChEBI" id="CHEBI:59789"/>
        <dbReference type="ChEBI" id="CHEBI:82833"/>
        <dbReference type="ChEBI" id="CHEBI:194443"/>
        <dbReference type="EC" id="2.4.99.17"/>
    </reaction>
</comment>
<keyword evidence="6 13" id="KW-0949">S-adenosyl-L-methionine</keyword>
<name>Q2SZ23_BURTA</name>
<dbReference type="InterPro" id="IPR042119">
    <property type="entry name" value="QueA_dom2"/>
</dbReference>
<accession>Q2SZ23</accession>
<evidence type="ECO:0000256" key="3">
    <source>
        <dbReference type="ARBA" id="ARBA00011245"/>
    </source>
</evidence>
<evidence type="ECO:0000256" key="12">
    <source>
        <dbReference type="ARBA" id="ARBA00076160"/>
    </source>
</evidence>
<dbReference type="SUPFAM" id="SSF111337">
    <property type="entry name" value="QueA-like"/>
    <property type="match status" value="1"/>
</dbReference>
<dbReference type="GO" id="GO:0008616">
    <property type="term" value="P:tRNA queuosine(34) biosynthetic process"/>
    <property type="evidence" value="ECO:0007669"/>
    <property type="project" value="UniProtKB-UniRule"/>
</dbReference>
<evidence type="ECO:0000256" key="4">
    <source>
        <dbReference type="ARBA" id="ARBA00022490"/>
    </source>
</evidence>
<gene>
    <name evidence="13 14" type="primary">queA</name>
    <name evidence="14" type="ordered locus">BTH_I1279</name>
</gene>
<dbReference type="EC" id="2.4.99.17" evidence="10 13"/>
<dbReference type="Proteomes" id="UP000001930">
    <property type="component" value="Chromosome I"/>
</dbReference>
<dbReference type="AlphaFoldDB" id="Q2SZ23"/>
<evidence type="ECO:0000256" key="11">
    <source>
        <dbReference type="ARBA" id="ARBA00069325"/>
    </source>
</evidence>
<comment type="function">
    <text evidence="13">Transfers and isomerizes the ribose moiety from AdoMet to the 7-aminomethyl group of 7-deazaguanine (preQ1-tRNA) to give epoxyqueuosine (oQ-tRNA).</text>
</comment>
<evidence type="ECO:0000313" key="15">
    <source>
        <dbReference type="Proteomes" id="UP000001930"/>
    </source>
</evidence>
<comment type="subunit">
    <text evidence="3 13">Monomer.</text>
</comment>
<dbReference type="InterPro" id="IPR003699">
    <property type="entry name" value="QueA"/>
</dbReference>
<keyword evidence="4 13" id="KW-0963">Cytoplasm</keyword>
<dbReference type="PANTHER" id="PTHR30307:SF0">
    <property type="entry name" value="S-ADENOSYLMETHIONINE:TRNA RIBOSYLTRANSFERASE-ISOMERASE"/>
    <property type="match status" value="1"/>
</dbReference>
<dbReference type="UniPathway" id="UPA00392"/>
<dbReference type="InterPro" id="IPR036100">
    <property type="entry name" value="QueA_sf"/>
</dbReference>
<dbReference type="NCBIfam" id="NF001140">
    <property type="entry name" value="PRK00147.1"/>
    <property type="match status" value="1"/>
</dbReference>
<comment type="pathway">
    <text evidence="2 13">tRNA modification; tRNA-queuosine biosynthesis.</text>
</comment>
<keyword evidence="7 13" id="KW-0671">Queuosine biosynthesis</keyword>
<dbReference type="Gene3D" id="2.40.10.240">
    <property type="entry name" value="QueA-like"/>
    <property type="match status" value="1"/>
</dbReference>
<dbReference type="HAMAP" id="MF_00113">
    <property type="entry name" value="QueA"/>
    <property type="match status" value="1"/>
</dbReference>
<protein>
    <recommendedName>
        <fullName evidence="11 13">S-adenosylmethionine:tRNA ribosyltransferase-isomerase</fullName>
        <ecNumber evidence="10 13">2.4.99.17</ecNumber>
    </recommendedName>
    <alternativeName>
        <fullName evidence="12 13">Queuosine biosynthesis protein QueA</fullName>
    </alternativeName>
</protein>
<evidence type="ECO:0000256" key="9">
    <source>
        <dbReference type="ARBA" id="ARBA00061210"/>
    </source>
</evidence>
<dbReference type="Gene3D" id="3.40.1780.10">
    <property type="entry name" value="QueA-like"/>
    <property type="match status" value="1"/>
</dbReference>
<comment type="subcellular location">
    <subcellularLocation>
        <location evidence="1 13">Cytoplasm</location>
    </subcellularLocation>
</comment>
<evidence type="ECO:0000256" key="5">
    <source>
        <dbReference type="ARBA" id="ARBA00022679"/>
    </source>
</evidence>
<dbReference type="NCBIfam" id="TIGR00113">
    <property type="entry name" value="queA"/>
    <property type="match status" value="1"/>
</dbReference>
<sequence length="374" mass="40703">MPRRALSVRPAAPAPFRMLTLSDFDFDLPPELIAQTALPERSASRLLEVDNASAPPRLVDRRFAELPACVAPGDLLVFNDTKVLKARFFGRKASGGKIEVLIERVTGQRTALAQIRASKSPAPGTTLTLADAFDVTVGERVEPFFTLHFPDDCLVLIERHGRLPLPPYIEHTPDATDEARYQTVFAANPGAVAAPTAGLHFDDAVLAALDARGVERATLTLHVGAGTFQPVRVENIAEHRMHRESYELTDALVEKIAATRARGGRVIAVGTTSMRALEAAARDADAAGRPLAATRAETDIFITPGYRFRVVDRLVTNFHLPKSTLLMLVSAFAGVDTIRAAYRHAIDARYRFFSYGDAMLLTRRDAAEETHGGG</sequence>
<evidence type="ECO:0000256" key="13">
    <source>
        <dbReference type="HAMAP-Rule" id="MF_00113"/>
    </source>
</evidence>
<evidence type="ECO:0000256" key="7">
    <source>
        <dbReference type="ARBA" id="ARBA00022785"/>
    </source>
</evidence>
<evidence type="ECO:0000313" key="14">
    <source>
        <dbReference type="EMBL" id="ABC38292.1"/>
    </source>
</evidence>
<dbReference type="EMBL" id="CP000086">
    <property type="protein sequence ID" value="ABC38292.1"/>
    <property type="molecule type" value="Genomic_DNA"/>
</dbReference>
<dbReference type="InterPro" id="IPR042118">
    <property type="entry name" value="QueA_dom1"/>
</dbReference>
<dbReference type="GO" id="GO:0051075">
    <property type="term" value="F:S-adenosylmethionine:tRNA ribosyltransferase-isomerase activity"/>
    <property type="evidence" value="ECO:0007669"/>
    <property type="project" value="UniProtKB-EC"/>
</dbReference>
<dbReference type="HOGENOM" id="CLU_039110_1_0_4"/>
<keyword evidence="14" id="KW-0413">Isomerase</keyword>
<reference evidence="14 15" key="1">
    <citation type="journal article" date="2005" name="BMC Genomics">
        <title>Bacterial genome adaptation to niches: divergence of the potential virulence genes in three Burkholderia species of different survival strategies.</title>
        <authorList>
            <person name="Kim H.S."/>
            <person name="Schell M.A."/>
            <person name="Yu Y."/>
            <person name="Ulrich R.L."/>
            <person name="Sarria S.H."/>
            <person name="Nierman W.C."/>
            <person name="DeShazer D."/>
        </authorList>
    </citation>
    <scope>NUCLEOTIDE SEQUENCE [LARGE SCALE GENOMIC DNA]</scope>
    <source>
        <strain evidence="15">ATCC 700388 / DSM 13276 / CCUG 48851 / CIP 106301 / E264</strain>
    </source>
</reference>
<evidence type="ECO:0000256" key="2">
    <source>
        <dbReference type="ARBA" id="ARBA00004691"/>
    </source>
</evidence>